<dbReference type="AlphaFoldDB" id="A0A943AAD9"/>
<dbReference type="EMBL" id="JAGZMU010000001">
    <property type="protein sequence ID" value="MBS4892778.1"/>
    <property type="molecule type" value="Genomic_DNA"/>
</dbReference>
<keyword evidence="2" id="KW-1133">Transmembrane helix</keyword>
<name>A0A943AAD9_VEIPA</name>
<protein>
    <submittedName>
        <fullName evidence="4">Sugar transferase</fullName>
    </submittedName>
</protein>
<keyword evidence="2" id="KW-0472">Membrane</keyword>
<reference evidence="4" key="1">
    <citation type="submission" date="2021-02" db="EMBL/GenBank/DDBJ databases">
        <title>Infant gut strain persistence is associated with maternal origin, phylogeny, and functional potential including surface adhesion and iron acquisition.</title>
        <authorList>
            <person name="Lou Y.C."/>
        </authorList>
    </citation>
    <scope>NUCLEOTIDE SEQUENCE</scope>
    <source>
        <strain evidence="4">L3_108_031G1_dasL3_108_031G1_concoct_20</strain>
    </source>
</reference>
<organism evidence="4 5">
    <name type="scientific">Veillonella parvula</name>
    <name type="common">Staphylococcus parvulus</name>
    <dbReference type="NCBI Taxonomy" id="29466"/>
    <lineage>
        <taxon>Bacteria</taxon>
        <taxon>Bacillati</taxon>
        <taxon>Bacillota</taxon>
        <taxon>Negativicutes</taxon>
        <taxon>Veillonellales</taxon>
        <taxon>Veillonellaceae</taxon>
        <taxon>Veillonella</taxon>
    </lineage>
</organism>
<gene>
    <name evidence="4" type="ORF">KHZ90_03235</name>
</gene>
<evidence type="ECO:0000256" key="1">
    <source>
        <dbReference type="ARBA" id="ARBA00006464"/>
    </source>
</evidence>
<dbReference type="Pfam" id="PF02397">
    <property type="entry name" value="Bac_transf"/>
    <property type="match status" value="1"/>
</dbReference>
<comment type="caution">
    <text evidence="4">The sequence shown here is derived from an EMBL/GenBank/DDBJ whole genome shotgun (WGS) entry which is preliminary data.</text>
</comment>
<dbReference type="Proteomes" id="UP000778864">
    <property type="component" value="Unassembled WGS sequence"/>
</dbReference>
<dbReference type="GO" id="GO:0016780">
    <property type="term" value="F:phosphotransferase activity, for other substituted phosphate groups"/>
    <property type="evidence" value="ECO:0007669"/>
    <property type="project" value="TreeGrafter"/>
</dbReference>
<evidence type="ECO:0000313" key="4">
    <source>
        <dbReference type="EMBL" id="MBS4892778.1"/>
    </source>
</evidence>
<dbReference type="InterPro" id="IPR003362">
    <property type="entry name" value="Bact_transf"/>
</dbReference>
<dbReference type="RefSeq" id="WP_058948431.1">
    <property type="nucleotide sequence ID" value="NZ_CAJPMQ010000004.1"/>
</dbReference>
<evidence type="ECO:0000259" key="3">
    <source>
        <dbReference type="Pfam" id="PF02397"/>
    </source>
</evidence>
<evidence type="ECO:0000256" key="2">
    <source>
        <dbReference type="SAM" id="Phobius"/>
    </source>
</evidence>
<feature type="domain" description="Bacterial sugar transferase" evidence="3">
    <location>
        <begin position="35"/>
        <end position="227"/>
    </location>
</feature>
<dbReference type="PANTHER" id="PTHR30576:SF0">
    <property type="entry name" value="UNDECAPRENYL-PHOSPHATE N-ACETYLGALACTOSAMINYL 1-PHOSPHATE TRANSFERASE-RELATED"/>
    <property type="match status" value="1"/>
</dbReference>
<sequence length="228" mass="25954">MLVKNFHDLPQELQCEAVRPYFEILNQRRTSLLCKSIFDRVMAAGLLITLSPVFLILAIMIKRDSAGEVFFRQTRVTQYGRTFGIYKFRTMVKNAESLGAQVTSQNDMRVTKVGNMLRSCRLDELPQLINILLGDMSFVGTRPEVPRYVSAYTDEMKATLLLPAGVTSIASITYKDEDQLLQNAQNVDEVYINEVLPGKMAWNLKSIKEFSFLQDIKTMIDTVLAVLR</sequence>
<comment type="similarity">
    <text evidence="1">Belongs to the bacterial sugar transferase family.</text>
</comment>
<proteinExistence type="inferred from homology"/>
<keyword evidence="4" id="KW-0808">Transferase</keyword>
<accession>A0A943AAD9</accession>
<feature type="transmembrane region" description="Helical" evidence="2">
    <location>
        <begin position="41"/>
        <end position="61"/>
    </location>
</feature>
<dbReference type="PANTHER" id="PTHR30576">
    <property type="entry name" value="COLANIC BIOSYNTHESIS UDP-GLUCOSE LIPID CARRIER TRANSFERASE"/>
    <property type="match status" value="1"/>
</dbReference>
<keyword evidence="2" id="KW-0812">Transmembrane</keyword>
<evidence type="ECO:0000313" key="5">
    <source>
        <dbReference type="Proteomes" id="UP000778864"/>
    </source>
</evidence>